<dbReference type="EMBL" id="CCYA01000221">
    <property type="protein sequence ID" value="CEH13529.1"/>
    <property type="molecule type" value="Genomic_DNA"/>
</dbReference>
<keyword evidence="2" id="KW-1185">Reference proteome</keyword>
<organism evidence="1 2">
    <name type="scientific">Ceraceosorus bombacis</name>
    <dbReference type="NCBI Taxonomy" id="401625"/>
    <lineage>
        <taxon>Eukaryota</taxon>
        <taxon>Fungi</taxon>
        <taxon>Dikarya</taxon>
        <taxon>Basidiomycota</taxon>
        <taxon>Ustilaginomycotina</taxon>
        <taxon>Exobasidiomycetes</taxon>
        <taxon>Ceraceosorales</taxon>
        <taxon>Ceraceosoraceae</taxon>
        <taxon>Ceraceosorus</taxon>
    </lineage>
</organism>
<dbReference type="Proteomes" id="UP000054845">
    <property type="component" value="Unassembled WGS sequence"/>
</dbReference>
<proteinExistence type="predicted"/>
<name>A0A0P1BDR0_9BASI</name>
<evidence type="ECO:0000313" key="2">
    <source>
        <dbReference type="Proteomes" id="UP000054845"/>
    </source>
</evidence>
<protein>
    <submittedName>
        <fullName evidence="1">Uncharacterized protein</fullName>
    </submittedName>
</protein>
<evidence type="ECO:0000313" key="1">
    <source>
        <dbReference type="EMBL" id="CEH13529.1"/>
    </source>
</evidence>
<reference evidence="2" key="1">
    <citation type="submission" date="2014-09" db="EMBL/GenBank/DDBJ databases">
        <authorList>
            <person name="Sharma Rahul"/>
            <person name="Thines Marco"/>
        </authorList>
    </citation>
    <scope>NUCLEOTIDE SEQUENCE [LARGE SCALE GENOMIC DNA]</scope>
</reference>
<accession>A0A0P1BDR0</accession>
<dbReference type="AlphaFoldDB" id="A0A0P1BDR0"/>
<sequence>MDGLMCLRGRIAHRHAFLDSKIFKVTGTCARYLDRLLMPRGAEFLFFLASTCDSFRSSMFYAAHQEGAFLPALT</sequence>